<evidence type="ECO:0000259" key="1">
    <source>
        <dbReference type="Pfam" id="PF05229"/>
    </source>
</evidence>
<dbReference type="EMBL" id="JAGGJV010000007">
    <property type="protein sequence ID" value="MBP1860417.1"/>
    <property type="molecule type" value="Genomic_DNA"/>
</dbReference>
<sequence>MQKPATVTPRDRSGVIVDLGVRTNIKALLVILQDESGAFVEAGSAAMLDRTEQPIVFGYDGQAYVTGLDAQNRLVVDQPAIGAPPPIVFLSLPLTTTTVHVPIYARILANQQTKAGGAYLSTFAGTQNPTQAGFTVQANVNRPCDVTAEGINFGNHGLITSNVDAAGKLLVTCTQTLPYAISMNGGLSDALPAQRKITRSAAPGREARYFATRP</sequence>
<name>A0ABS4ER52_9HYPH</name>
<gene>
    <name evidence="2" type="ORF">J2Z75_003938</name>
</gene>
<dbReference type="InterPro" id="IPR007893">
    <property type="entry name" value="Spore_coat_U/FanG"/>
</dbReference>
<protein>
    <recommendedName>
        <fullName evidence="1">Spore coat protein U/FanG domain-containing protein</fullName>
    </recommendedName>
</protein>
<keyword evidence="3" id="KW-1185">Reference proteome</keyword>
<reference evidence="2 3" key="1">
    <citation type="submission" date="2021-03" db="EMBL/GenBank/DDBJ databases">
        <title>Genomic Encyclopedia of Type Strains, Phase IV (KMG-IV): sequencing the most valuable type-strain genomes for metagenomic binning, comparative biology and taxonomic classification.</title>
        <authorList>
            <person name="Goeker M."/>
        </authorList>
    </citation>
    <scope>NUCLEOTIDE SEQUENCE [LARGE SCALE GENOMIC DNA]</scope>
    <source>
        <strain evidence="2 3">DSM 26427</strain>
    </source>
</reference>
<dbReference type="Pfam" id="PF05229">
    <property type="entry name" value="SCPU"/>
    <property type="match status" value="1"/>
</dbReference>
<dbReference type="PANTHER" id="PTHR37089">
    <property type="entry name" value="PROTEIN U-RELATED"/>
    <property type="match status" value="1"/>
</dbReference>
<dbReference type="RefSeq" id="WP_209854420.1">
    <property type="nucleotide sequence ID" value="NZ_JAGGJV010000007.1"/>
</dbReference>
<evidence type="ECO:0000313" key="2">
    <source>
        <dbReference type="EMBL" id="MBP1860417.1"/>
    </source>
</evidence>
<feature type="domain" description="Spore coat protein U/FanG" evidence="1">
    <location>
        <begin position="132"/>
        <end position="200"/>
    </location>
</feature>
<comment type="caution">
    <text evidence="2">The sequence shown here is derived from an EMBL/GenBank/DDBJ whole genome shotgun (WGS) entry which is preliminary data.</text>
</comment>
<dbReference type="PANTHER" id="PTHR37089:SF4">
    <property type="entry name" value="EXPORTED PROTEIN"/>
    <property type="match status" value="1"/>
</dbReference>
<dbReference type="Proteomes" id="UP000823786">
    <property type="component" value="Unassembled WGS sequence"/>
</dbReference>
<proteinExistence type="predicted"/>
<organism evidence="2 3">
    <name type="scientific">Rhizobium herbae</name>
    <dbReference type="NCBI Taxonomy" id="508661"/>
    <lineage>
        <taxon>Bacteria</taxon>
        <taxon>Pseudomonadati</taxon>
        <taxon>Pseudomonadota</taxon>
        <taxon>Alphaproteobacteria</taxon>
        <taxon>Hyphomicrobiales</taxon>
        <taxon>Rhizobiaceae</taxon>
        <taxon>Rhizobium/Agrobacterium group</taxon>
        <taxon>Rhizobium</taxon>
    </lineage>
</organism>
<evidence type="ECO:0000313" key="3">
    <source>
        <dbReference type="Proteomes" id="UP000823786"/>
    </source>
</evidence>
<dbReference type="InterPro" id="IPR053167">
    <property type="entry name" value="Spore_coat_component"/>
</dbReference>
<accession>A0ABS4ER52</accession>